<keyword evidence="2" id="KW-0418">Kinase</keyword>
<accession>A0AAX1K2F0</accession>
<dbReference type="SUPFAM" id="SSF55874">
    <property type="entry name" value="ATPase domain of HSP90 chaperone/DNA topoisomerase II/histidine kinase"/>
    <property type="match status" value="1"/>
</dbReference>
<dbReference type="InterPro" id="IPR003594">
    <property type="entry name" value="HATPase_dom"/>
</dbReference>
<gene>
    <name evidence="6" type="ORF">IGS65_008505</name>
</gene>
<evidence type="ECO:0000256" key="1">
    <source>
        <dbReference type="ARBA" id="ARBA00022679"/>
    </source>
</evidence>
<dbReference type="SMART" id="SM00228">
    <property type="entry name" value="PDZ"/>
    <property type="match status" value="1"/>
</dbReference>
<sequence length="586" mass="66820">MRKEVKIRLLAVAVMSASFILLSLYFYNFVNKNTYLGIKVSETGAHIERIYVGGAAEAEGLKVGDQLLSIDGVPASQNILLNKWLIVEQAKKLTIKREGKLKKLTIVDNGNMTPHFIHLLLASFLFFIFFVDFLRKNTLYPSNLYFICFGLSLSLISLAAIPSSMGDNFGRGIVFSFLVVTPLFAHYFAFNLGLETLGSEGKRLYHLSRVVLSLVAGICILISVVYTFFFKSPLFASTFVPLLFYYLGISLVVITAFFTWGVRKKISHPISKLNFPLIILLSFVPFFFFYLFPTPWESPYSVVIPFCLLPVASMFYLLVLSRTVSYKIRRFRILMAIFIAVVTTFLGFLSHFIPSVFIFGYAYFLFYSLFPLIEELFILSNWLPFSRKEVSIFVAMEREREDIALLLHDTIIQDIIFEMKNIETNNHNLDKKEILNLLEGNVYQLRELCSSIYPLLIREKGLEKAINSALDKVRQSQLVEIDISFPKEEISLTERENNFVLRTLLELVNNSIKHGKATQIIIKIKNSVNNITFSVKDNGKYIIPSEDGNKHFGLELIKEKLLLIGGNLIIDLSDGTTIMFVVPKVK</sequence>
<dbReference type="PANTHER" id="PTHR24421">
    <property type="entry name" value="NITRATE/NITRITE SENSOR PROTEIN NARX-RELATED"/>
    <property type="match status" value="1"/>
</dbReference>
<dbReference type="InterPro" id="IPR036890">
    <property type="entry name" value="HATPase_C_sf"/>
</dbReference>
<keyword evidence="3" id="KW-0902">Two-component regulatory system</keyword>
<evidence type="ECO:0000256" key="4">
    <source>
        <dbReference type="SAM" id="Phobius"/>
    </source>
</evidence>
<dbReference type="GO" id="GO:0000160">
    <property type="term" value="P:phosphorelay signal transduction system"/>
    <property type="evidence" value="ECO:0007669"/>
    <property type="project" value="UniProtKB-KW"/>
</dbReference>
<dbReference type="GO" id="GO:0016301">
    <property type="term" value="F:kinase activity"/>
    <property type="evidence" value="ECO:0007669"/>
    <property type="project" value="UniProtKB-KW"/>
</dbReference>
<dbReference type="InterPro" id="IPR001478">
    <property type="entry name" value="PDZ"/>
</dbReference>
<evidence type="ECO:0000256" key="3">
    <source>
        <dbReference type="ARBA" id="ARBA00023012"/>
    </source>
</evidence>
<dbReference type="RefSeq" id="WP_192072030.1">
    <property type="nucleotide sequence ID" value="NZ_CP066294.2"/>
</dbReference>
<reference evidence="7" key="1">
    <citation type="submission" date="2020-12" db="EMBL/GenBank/DDBJ databases">
        <authorList>
            <person name="Wen Z.T."/>
        </authorList>
    </citation>
    <scope>NUCLEOTIDE SEQUENCE [LARGE SCALE GENOMIC DNA]</scope>
    <source>
        <strain evidence="7">27-3</strain>
    </source>
</reference>
<feature type="transmembrane region" description="Helical" evidence="4">
    <location>
        <begin position="7"/>
        <end position="27"/>
    </location>
</feature>
<keyword evidence="4" id="KW-0812">Transmembrane</keyword>
<proteinExistence type="predicted"/>
<dbReference type="SMART" id="SM00387">
    <property type="entry name" value="HATPase_c"/>
    <property type="match status" value="1"/>
</dbReference>
<name>A0AAX1K2F0_STRMG</name>
<keyword evidence="4" id="KW-1133">Transmembrane helix</keyword>
<dbReference type="EMBL" id="CP066294">
    <property type="protein sequence ID" value="QQL47075.1"/>
    <property type="molecule type" value="Genomic_DNA"/>
</dbReference>
<dbReference type="PROSITE" id="PS50106">
    <property type="entry name" value="PDZ"/>
    <property type="match status" value="1"/>
</dbReference>
<dbReference type="Gene3D" id="3.30.565.10">
    <property type="entry name" value="Histidine kinase-like ATPase, C-terminal domain"/>
    <property type="match status" value="1"/>
</dbReference>
<keyword evidence="1" id="KW-0808">Transferase</keyword>
<feature type="transmembrane region" description="Helical" evidence="4">
    <location>
        <begin position="210"/>
        <end position="230"/>
    </location>
</feature>
<dbReference type="SUPFAM" id="SSF50156">
    <property type="entry name" value="PDZ domain-like"/>
    <property type="match status" value="1"/>
</dbReference>
<feature type="transmembrane region" description="Helical" evidence="4">
    <location>
        <begin position="273"/>
        <end position="292"/>
    </location>
</feature>
<protein>
    <submittedName>
        <fullName evidence="6">PDZ domain-containing protein</fullName>
    </submittedName>
</protein>
<feature type="transmembrane region" description="Helical" evidence="4">
    <location>
        <begin position="173"/>
        <end position="190"/>
    </location>
</feature>
<feature type="domain" description="PDZ" evidence="5">
    <location>
        <begin position="31"/>
        <end position="79"/>
    </location>
</feature>
<feature type="transmembrane region" description="Helical" evidence="4">
    <location>
        <begin position="116"/>
        <end position="134"/>
    </location>
</feature>
<feature type="transmembrane region" description="Helical" evidence="4">
    <location>
        <begin position="143"/>
        <end position="161"/>
    </location>
</feature>
<dbReference type="Gene3D" id="2.30.42.10">
    <property type="match status" value="1"/>
</dbReference>
<dbReference type="Pfam" id="PF02518">
    <property type="entry name" value="HATPase_c"/>
    <property type="match status" value="1"/>
</dbReference>
<keyword evidence="4" id="KW-0472">Membrane</keyword>
<organism evidence="6 7">
    <name type="scientific">Streptococcus mutans</name>
    <dbReference type="NCBI Taxonomy" id="1309"/>
    <lineage>
        <taxon>Bacteria</taxon>
        <taxon>Bacillati</taxon>
        <taxon>Bacillota</taxon>
        <taxon>Bacilli</taxon>
        <taxon>Lactobacillales</taxon>
        <taxon>Streptococcaceae</taxon>
        <taxon>Streptococcus</taxon>
    </lineage>
</organism>
<evidence type="ECO:0000313" key="6">
    <source>
        <dbReference type="EMBL" id="QQL47075.1"/>
    </source>
</evidence>
<feature type="transmembrane region" description="Helical" evidence="4">
    <location>
        <begin position="331"/>
        <end position="352"/>
    </location>
</feature>
<feature type="transmembrane region" description="Helical" evidence="4">
    <location>
        <begin position="358"/>
        <end position="379"/>
    </location>
</feature>
<feature type="transmembrane region" description="Helical" evidence="4">
    <location>
        <begin position="242"/>
        <end position="261"/>
    </location>
</feature>
<dbReference type="Proteomes" id="UP000595884">
    <property type="component" value="Chromosome"/>
</dbReference>
<dbReference type="AlphaFoldDB" id="A0AAX1K2F0"/>
<dbReference type="Pfam" id="PF00595">
    <property type="entry name" value="PDZ"/>
    <property type="match status" value="1"/>
</dbReference>
<evidence type="ECO:0000259" key="5">
    <source>
        <dbReference type="PROSITE" id="PS50106"/>
    </source>
</evidence>
<feature type="transmembrane region" description="Helical" evidence="4">
    <location>
        <begin position="298"/>
        <end position="319"/>
    </location>
</feature>
<evidence type="ECO:0000313" key="7">
    <source>
        <dbReference type="Proteomes" id="UP000595884"/>
    </source>
</evidence>
<dbReference type="InterPro" id="IPR036034">
    <property type="entry name" value="PDZ_sf"/>
</dbReference>
<evidence type="ECO:0000256" key="2">
    <source>
        <dbReference type="ARBA" id="ARBA00022777"/>
    </source>
</evidence>
<dbReference type="InterPro" id="IPR050482">
    <property type="entry name" value="Sensor_HK_TwoCompSys"/>
</dbReference>